<keyword evidence="5 6" id="KW-0472">Membrane</keyword>
<evidence type="ECO:0000256" key="1">
    <source>
        <dbReference type="ARBA" id="ARBA00004477"/>
    </source>
</evidence>
<gene>
    <name evidence="7" type="ORF">BDU57DRAFT_447589</name>
</gene>
<dbReference type="Pfam" id="PF11712">
    <property type="entry name" value="Vma12"/>
    <property type="match status" value="1"/>
</dbReference>
<sequence length="252" mass="27599">MTPAIVQALETADQLCPSDYANLQRPTEPALANAQPGNPVSHTQLINLSKLLKKHAPTTLSSLLAHTSLYTPPAPPRAPKSPEYTALMARLRADQEALSYARMLHPPPPRESFSARFPSAANFSVGASAAPDSLDDDLSYEDVHRQIILIINILVSIVCVAVFVWVAARHWSVGKRLGLSMAGSVGIAVAEVVVYAGYVRKVQDAKRVERRKPEIKEIVRSWVIDKGDEKEEVVVVAKGEADGVRFRRGKHR</sequence>
<dbReference type="AlphaFoldDB" id="A0A6A5QLX6"/>
<reference evidence="7" key="1">
    <citation type="journal article" date="2020" name="Stud. Mycol.">
        <title>101 Dothideomycetes genomes: a test case for predicting lifestyles and emergence of pathogens.</title>
        <authorList>
            <person name="Haridas S."/>
            <person name="Albert R."/>
            <person name="Binder M."/>
            <person name="Bloem J."/>
            <person name="Labutti K."/>
            <person name="Salamov A."/>
            <person name="Andreopoulos B."/>
            <person name="Baker S."/>
            <person name="Barry K."/>
            <person name="Bills G."/>
            <person name="Bluhm B."/>
            <person name="Cannon C."/>
            <person name="Castanera R."/>
            <person name="Culley D."/>
            <person name="Daum C."/>
            <person name="Ezra D."/>
            <person name="Gonzalez J."/>
            <person name="Henrissat B."/>
            <person name="Kuo A."/>
            <person name="Liang C."/>
            <person name="Lipzen A."/>
            <person name="Lutzoni F."/>
            <person name="Magnuson J."/>
            <person name="Mondo S."/>
            <person name="Nolan M."/>
            <person name="Ohm R."/>
            <person name="Pangilinan J."/>
            <person name="Park H.-J."/>
            <person name="Ramirez L."/>
            <person name="Alfaro M."/>
            <person name="Sun H."/>
            <person name="Tritt A."/>
            <person name="Yoshinaga Y."/>
            <person name="Zwiers L.-H."/>
            <person name="Turgeon B."/>
            <person name="Goodwin S."/>
            <person name="Spatafora J."/>
            <person name="Crous P."/>
            <person name="Grigoriev I."/>
        </authorList>
    </citation>
    <scope>NUCLEOTIDE SEQUENCE</scope>
    <source>
        <strain evidence="7">HMLAC05119</strain>
    </source>
</reference>
<evidence type="ECO:0000256" key="3">
    <source>
        <dbReference type="ARBA" id="ARBA00022824"/>
    </source>
</evidence>
<evidence type="ECO:0000256" key="4">
    <source>
        <dbReference type="ARBA" id="ARBA00022989"/>
    </source>
</evidence>
<feature type="transmembrane region" description="Helical" evidence="6">
    <location>
        <begin position="179"/>
        <end position="198"/>
    </location>
</feature>
<dbReference type="PANTHER" id="PTHR31394:SF1">
    <property type="entry name" value="TRANSMEMBRANE PROTEIN 199"/>
    <property type="match status" value="1"/>
</dbReference>
<dbReference type="GO" id="GO:0005789">
    <property type="term" value="C:endoplasmic reticulum membrane"/>
    <property type="evidence" value="ECO:0007669"/>
    <property type="project" value="UniProtKB-SubCell"/>
</dbReference>
<dbReference type="EMBL" id="ML979135">
    <property type="protein sequence ID" value="KAF1916342.1"/>
    <property type="molecule type" value="Genomic_DNA"/>
</dbReference>
<evidence type="ECO:0000256" key="5">
    <source>
        <dbReference type="ARBA" id="ARBA00023136"/>
    </source>
</evidence>
<name>A0A6A5QLX6_AMPQU</name>
<organism evidence="7 8">
    <name type="scientific">Ampelomyces quisqualis</name>
    <name type="common">Powdery mildew agent</name>
    <dbReference type="NCBI Taxonomy" id="50730"/>
    <lineage>
        <taxon>Eukaryota</taxon>
        <taxon>Fungi</taxon>
        <taxon>Dikarya</taxon>
        <taxon>Ascomycota</taxon>
        <taxon>Pezizomycotina</taxon>
        <taxon>Dothideomycetes</taxon>
        <taxon>Pleosporomycetidae</taxon>
        <taxon>Pleosporales</taxon>
        <taxon>Pleosporineae</taxon>
        <taxon>Phaeosphaeriaceae</taxon>
        <taxon>Ampelomyces</taxon>
    </lineage>
</organism>
<keyword evidence="4 6" id="KW-1133">Transmembrane helix</keyword>
<dbReference type="PANTHER" id="PTHR31394">
    <property type="entry name" value="TRANSMEMBRANE PROTEIN 199"/>
    <property type="match status" value="1"/>
</dbReference>
<evidence type="ECO:0000313" key="7">
    <source>
        <dbReference type="EMBL" id="KAF1916342.1"/>
    </source>
</evidence>
<keyword evidence="8" id="KW-1185">Reference proteome</keyword>
<dbReference type="InterPro" id="IPR021013">
    <property type="entry name" value="ATPase_Vma12"/>
</dbReference>
<evidence type="ECO:0000256" key="6">
    <source>
        <dbReference type="SAM" id="Phobius"/>
    </source>
</evidence>
<dbReference type="GO" id="GO:0070072">
    <property type="term" value="P:vacuolar proton-transporting V-type ATPase complex assembly"/>
    <property type="evidence" value="ECO:0007669"/>
    <property type="project" value="InterPro"/>
</dbReference>
<dbReference type="OrthoDB" id="19981at2759"/>
<evidence type="ECO:0000313" key="8">
    <source>
        <dbReference type="Proteomes" id="UP000800096"/>
    </source>
</evidence>
<accession>A0A6A5QLX6</accession>
<proteinExistence type="predicted"/>
<keyword evidence="2 6" id="KW-0812">Transmembrane</keyword>
<comment type="subcellular location">
    <subcellularLocation>
        <location evidence="1">Endoplasmic reticulum membrane</location>
        <topology evidence="1">Multi-pass membrane protein</topology>
    </subcellularLocation>
</comment>
<feature type="transmembrane region" description="Helical" evidence="6">
    <location>
        <begin position="147"/>
        <end position="167"/>
    </location>
</feature>
<evidence type="ECO:0000256" key="2">
    <source>
        <dbReference type="ARBA" id="ARBA00022692"/>
    </source>
</evidence>
<protein>
    <submittedName>
        <fullName evidence="7">Endoplasmic reticulum-based factor for assembly of V-ATPase-domain-containing protein</fullName>
    </submittedName>
</protein>
<dbReference type="Proteomes" id="UP000800096">
    <property type="component" value="Unassembled WGS sequence"/>
</dbReference>
<keyword evidence="3" id="KW-0256">Endoplasmic reticulum</keyword>